<dbReference type="RefSeq" id="WP_015441272.1">
    <property type="nucleotide sequence ID" value="NC_020520.1"/>
</dbReference>
<feature type="region of interest" description="Disordered" evidence="5">
    <location>
        <begin position="1"/>
        <end position="28"/>
    </location>
</feature>
<dbReference type="PROSITE" id="PS00166">
    <property type="entry name" value="ENOYL_COA_HYDRATASE"/>
    <property type="match status" value="1"/>
</dbReference>
<dbReference type="KEGG" id="aym:YM304_17110"/>
<dbReference type="InterPro" id="IPR001753">
    <property type="entry name" value="Enoyl-CoA_hydra/iso"/>
</dbReference>
<evidence type="ECO:0000256" key="2">
    <source>
        <dbReference type="ARBA" id="ARBA00023098"/>
    </source>
</evidence>
<dbReference type="PANTHER" id="PTHR11941">
    <property type="entry name" value="ENOYL-COA HYDRATASE-RELATED"/>
    <property type="match status" value="1"/>
</dbReference>
<keyword evidence="3 6" id="KW-0456">Lyase</keyword>
<protein>
    <submittedName>
        <fullName evidence="6">Putative enoyl-CoA hydratase</fullName>
        <ecNumber evidence="6">4.2.1.17</ecNumber>
    </submittedName>
</protein>
<evidence type="ECO:0000256" key="4">
    <source>
        <dbReference type="RuleBase" id="RU003707"/>
    </source>
</evidence>
<dbReference type="EC" id="4.2.1.17" evidence="6"/>
<comment type="similarity">
    <text evidence="1 4">Belongs to the enoyl-CoA hydratase/isomerase family.</text>
</comment>
<organism evidence="6 7">
    <name type="scientific">Ilumatobacter coccineus (strain NBRC 103263 / KCTC 29153 / YM16-304)</name>
    <dbReference type="NCBI Taxonomy" id="1313172"/>
    <lineage>
        <taxon>Bacteria</taxon>
        <taxon>Bacillati</taxon>
        <taxon>Actinomycetota</taxon>
        <taxon>Acidimicrobiia</taxon>
        <taxon>Acidimicrobiales</taxon>
        <taxon>Ilumatobacteraceae</taxon>
        <taxon>Ilumatobacter</taxon>
    </lineage>
</organism>
<dbReference type="Proteomes" id="UP000011863">
    <property type="component" value="Chromosome"/>
</dbReference>
<dbReference type="InterPro" id="IPR029045">
    <property type="entry name" value="ClpP/crotonase-like_dom_sf"/>
</dbReference>
<dbReference type="GO" id="GO:0006635">
    <property type="term" value="P:fatty acid beta-oxidation"/>
    <property type="evidence" value="ECO:0007669"/>
    <property type="project" value="TreeGrafter"/>
</dbReference>
<evidence type="ECO:0000256" key="3">
    <source>
        <dbReference type="ARBA" id="ARBA00023239"/>
    </source>
</evidence>
<proteinExistence type="inferred from homology"/>
<dbReference type="SUPFAM" id="SSF52096">
    <property type="entry name" value="ClpP/crotonase"/>
    <property type="match status" value="1"/>
</dbReference>
<keyword evidence="7" id="KW-1185">Reference proteome</keyword>
<sequence length="282" mass="29684">MSTNEPSVPASDSAAASPPEVPNAAPNGVDVIRSERIGDHLLLIRIDRPHRRNAFDGATARAMEAAIDAYEADDTLRCAILAGSPEAFSSGQDLIAAAYGDMGVAPNRGGFGIMAKPPTKPIIAAVEGHALAGGLELCLSCDLIVSSRTATMGIPEAARSLVAVGGGLFRLPKRIPYHLAMELALTGKAWSAERMAELGLVNKLTEPGEALDGAIELANEILLAGPLAVKASKQIVQKAYEWDDADGWKNQMEFAAPVMKSDDLKEGLAAFAEKRPPVWKGH</sequence>
<evidence type="ECO:0000256" key="1">
    <source>
        <dbReference type="ARBA" id="ARBA00005254"/>
    </source>
</evidence>
<dbReference type="NCBIfam" id="NF006100">
    <property type="entry name" value="PRK08252.1"/>
    <property type="match status" value="1"/>
</dbReference>
<accession>A0A6C7EA64</accession>
<dbReference type="Pfam" id="PF00378">
    <property type="entry name" value="ECH_1"/>
    <property type="match status" value="1"/>
</dbReference>
<dbReference type="FunFam" id="1.10.12.10:FF:000001">
    <property type="entry name" value="Probable enoyl-CoA hydratase, mitochondrial"/>
    <property type="match status" value="1"/>
</dbReference>
<evidence type="ECO:0000256" key="5">
    <source>
        <dbReference type="SAM" id="MobiDB-lite"/>
    </source>
</evidence>
<feature type="compositionally biased region" description="Low complexity" evidence="5">
    <location>
        <begin position="1"/>
        <end position="18"/>
    </location>
</feature>
<evidence type="ECO:0000313" key="7">
    <source>
        <dbReference type="Proteomes" id="UP000011863"/>
    </source>
</evidence>
<dbReference type="OrthoDB" id="4284283at2"/>
<dbReference type="InterPro" id="IPR014748">
    <property type="entry name" value="Enoyl-CoA_hydra_C"/>
</dbReference>
<dbReference type="Gene3D" id="3.90.226.10">
    <property type="entry name" value="2-enoyl-CoA Hydratase, Chain A, domain 1"/>
    <property type="match status" value="1"/>
</dbReference>
<dbReference type="EMBL" id="AP012057">
    <property type="protein sequence ID" value="BAN02025.1"/>
    <property type="molecule type" value="Genomic_DNA"/>
</dbReference>
<dbReference type="PANTHER" id="PTHR11941:SF169">
    <property type="entry name" value="(7AS)-7A-METHYL-1,5-DIOXO-2,3,5,6,7,7A-HEXAHYDRO-1H-INDENE-CARBOXYL-COA HYDROLASE"/>
    <property type="match status" value="1"/>
</dbReference>
<dbReference type="InterPro" id="IPR018376">
    <property type="entry name" value="Enoyl-CoA_hyd/isom_CS"/>
</dbReference>
<dbReference type="GO" id="GO:0004300">
    <property type="term" value="F:enoyl-CoA hydratase activity"/>
    <property type="evidence" value="ECO:0007669"/>
    <property type="project" value="UniProtKB-EC"/>
</dbReference>
<name>A0A6C7EA64_ILUCY</name>
<keyword evidence="2" id="KW-0443">Lipid metabolism</keyword>
<dbReference type="AlphaFoldDB" id="A0A6C7EA64"/>
<reference evidence="6 7" key="1">
    <citation type="journal article" date="2013" name="Int. J. Syst. Evol. Microbiol.">
        <title>Ilumatobacter nonamiense sp. nov. and Ilumatobacter coccineum sp. nov., isolated from seashore sand.</title>
        <authorList>
            <person name="Matsumoto A."/>
            <person name="Kasai H."/>
            <person name="Matsuo Y."/>
            <person name="Shizuri Y."/>
            <person name="Ichikawa N."/>
            <person name="Fujita N."/>
            <person name="Omura S."/>
            <person name="Takahashi Y."/>
        </authorList>
    </citation>
    <scope>NUCLEOTIDE SEQUENCE [LARGE SCALE GENOMIC DNA]</scope>
    <source>
        <strain evidence="7">NBRC 103263 / KCTC 29153 / YM16-304</strain>
    </source>
</reference>
<dbReference type="Gene3D" id="1.10.12.10">
    <property type="entry name" value="Lyase 2-enoyl-coa Hydratase, Chain A, domain 2"/>
    <property type="match status" value="1"/>
</dbReference>
<gene>
    <name evidence="6" type="ORF">YM304_17110</name>
</gene>
<dbReference type="CDD" id="cd06558">
    <property type="entry name" value="crotonase-like"/>
    <property type="match status" value="1"/>
</dbReference>
<evidence type="ECO:0000313" key="6">
    <source>
        <dbReference type="EMBL" id="BAN02025.1"/>
    </source>
</evidence>